<name>A0A3M7PXI5_BRAPC</name>
<feature type="transmembrane region" description="Helical" evidence="1">
    <location>
        <begin position="21"/>
        <end position="41"/>
    </location>
</feature>
<comment type="caution">
    <text evidence="2">The sequence shown here is derived from an EMBL/GenBank/DDBJ whole genome shotgun (WGS) entry which is preliminary data.</text>
</comment>
<dbReference type="AlphaFoldDB" id="A0A3M7PXI5"/>
<evidence type="ECO:0000313" key="2">
    <source>
        <dbReference type="EMBL" id="RNA03790.1"/>
    </source>
</evidence>
<protein>
    <submittedName>
        <fullName evidence="2">Uncharacterized protein</fullName>
    </submittedName>
</protein>
<keyword evidence="1" id="KW-0472">Membrane</keyword>
<proteinExistence type="predicted"/>
<feature type="transmembrane region" description="Helical" evidence="1">
    <location>
        <begin position="81"/>
        <end position="101"/>
    </location>
</feature>
<sequence length="108" mass="12810">MVTRVLKKTIRRINRRIYKRIYKAFILAFVPLIMVTVLFYLKYYSLDDDWENFELTNWYLNFVLGFEFDVDEDEADKEIKLGALAGLFSTLAPLGGPWFMIPPMVFNI</sequence>
<accession>A0A3M7PXI5</accession>
<keyword evidence="1" id="KW-1133">Transmembrane helix</keyword>
<reference evidence="2 3" key="1">
    <citation type="journal article" date="2018" name="Sci. Rep.">
        <title>Genomic signatures of local adaptation to the degree of environmental predictability in rotifers.</title>
        <authorList>
            <person name="Franch-Gras L."/>
            <person name="Hahn C."/>
            <person name="Garcia-Roger E.M."/>
            <person name="Carmona M.J."/>
            <person name="Serra M."/>
            <person name="Gomez A."/>
        </authorList>
    </citation>
    <scope>NUCLEOTIDE SEQUENCE [LARGE SCALE GENOMIC DNA]</scope>
    <source>
        <strain evidence="2">HYR1</strain>
    </source>
</reference>
<organism evidence="2 3">
    <name type="scientific">Brachionus plicatilis</name>
    <name type="common">Marine rotifer</name>
    <name type="synonym">Brachionus muelleri</name>
    <dbReference type="NCBI Taxonomy" id="10195"/>
    <lineage>
        <taxon>Eukaryota</taxon>
        <taxon>Metazoa</taxon>
        <taxon>Spiralia</taxon>
        <taxon>Gnathifera</taxon>
        <taxon>Rotifera</taxon>
        <taxon>Eurotatoria</taxon>
        <taxon>Monogononta</taxon>
        <taxon>Pseudotrocha</taxon>
        <taxon>Ploima</taxon>
        <taxon>Brachionidae</taxon>
        <taxon>Brachionus</taxon>
    </lineage>
</organism>
<keyword evidence="1" id="KW-0812">Transmembrane</keyword>
<evidence type="ECO:0000256" key="1">
    <source>
        <dbReference type="SAM" id="Phobius"/>
    </source>
</evidence>
<dbReference type="Proteomes" id="UP000276133">
    <property type="component" value="Unassembled WGS sequence"/>
</dbReference>
<dbReference type="EMBL" id="REGN01008346">
    <property type="protein sequence ID" value="RNA03790.1"/>
    <property type="molecule type" value="Genomic_DNA"/>
</dbReference>
<evidence type="ECO:0000313" key="3">
    <source>
        <dbReference type="Proteomes" id="UP000276133"/>
    </source>
</evidence>
<keyword evidence="3" id="KW-1185">Reference proteome</keyword>
<gene>
    <name evidence="2" type="ORF">BpHYR1_006029</name>
</gene>